<keyword evidence="11 19" id="KW-0863">Zinc-finger</keyword>
<evidence type="ECO:0000256" key="5">
    <source>
        <dbReference type="ARBA" id="ARBA00012483"/>
    </source>
</evidence>
<dbReference type="STRING" id="1095629.A0A0C9WX75"/>
<sequence length="318" mass="36127">MSSFPHAQQAQIIRANQRDVYHVSLLRDQTDTVLRSWLAGTRWLTRWDKEVGMFVKLLYFGLTTGRATQTLGEEYTDIWQYSIFNESMPPSPLARTVLVLLSVVPSYLLGKWGNALNNTSHPERAKWFKTIPTALEVAAELNMAFFYLRGTYYDPVKRLMGIQHISSFREDPHTRPPSYSLLGVLIAVRLLYRLKQNLPSLASPRVANVDVETQENQDIFLDGDRISSFLTRENPEGEPARPAEEDERTALDIAAIPGGLRASRNCTLCLEERTDSCVTECGHLFCWSCIVGWGREKAECPLCRQSLVLSRLLPIHNL</sequence>
<evidence type="ECO:0000256" key="18">
    <source>
        <dbReference type="ARBA" id="ARBA00041230"/>
    </source>
</evidence>
<evidence type="ECO:0000313" key="21">
    <source>
        <dbReference type="EMBL" id="KIK04335.1"/>
    </source>
</evidence>
<evidence type="ECO:0000256" key="15">
    <source>
        <dbReference type="ARBA" id="ARBA00022989"/>
    </source>
</evidence>
<comment type="pathway">
    <text evidence="3">Protein modification; protein ubiquitination.</text>
</comment>
<keyword evidence="13" id="KW-0862">Zinc</keyword>
<evidence type="ECO:0000256" key="16">
    <source>
        <dbReference type="ARBA" id="ARBA00023136"/>
    </source>
</evidence>
<reference evidence="22" key="2">
    <citation type="submission" date="2015-01" db="EMBL/GenBank/DDBJ databases">
        <title>Evolutionary Origins and Diversification of the Mycorrhizal Mutualists.</title>
        <authorList>
            <consortium name="DOE Joint Genome Institute"/>
            <consortium name="Mycorrhizal Genomics Consortium"/>
            <person name="Kohler A."/>
            <person name="Kuo A."/>
            <person name="Nagy L.G."/>
            <person name="Floudas D."/>
            <person name="Copeland A."/>
            <person name="Barry K.W."/>
            <person name="Cichocki N."/>
            <person name="Veneault-Fourrey C."/>
            <person name="LaButti K."/>
            <person name="Lindquist E.A."/>
            <person name="Lipzen A."/>
            <person name="Lundell T."/>
            <person name="Morin E."/>
            <person name="Murat C."/>
            <person name="Riley R."/>
            <person name="Ohm R."/>
            <person name="Sun H."/>
            <person name="Tunlid A."/>
            <person name="Henrissat B."/>
            <person name="Grigoriev I.V."/>
            <person name="Hibbett D.S."/>
            <person name="Martin F."/>
        </authorList>
    </citation>
    <scope>NUCLEOTIDE SEQUENCE [LARGE SCALE GENOMIC DNA]</scope>
    <source>
        <strain evidence="22">LaAM-08-1</strain>
    </source>
</reference>
<comment type="catalytic activity">
    <reaction evidence="1">
        <text>S-ubiquitinyl-[E2 ubiquitin-conjugating enzyme]-L-cysteine + [acceptor protein]-L-lysine = [E2 ubiquitin-conjugating enzyme]-L-cysteine + N(6)-ubiquitinyl-[acceptor protein]-L-lysine.</text>
        <dbReference type="EC" id="2.3.2.27"/>
    </reaction>
</comment>
<dbReference type="Pfam" id="PF04757">
    <property type="entry name" value="Pex2_Pex12"/>
    <property type="match status" value="1"/>
</dbReference>
<evidence type="ECO:0000256" key="6">
    <source>
        <dbReference type="ARBA" id="ARBA00022448"/>
    </source>
</evidence>
<dbReference type="Pfam" id="PF13639">
    <property type="entry name" value="zf-RING_2"/>
    <property type="match status" value="1"/>
</dbReference>
<dbReference type="InterPro" id="IPR025654">
    <property type="entry name" value="PEX2/10"/>
</dbReference>
<dbReference type="InterPro" id="IPR013083">
    <property type="entry name" value="Znf_RING/FYVE/PHD"/>
</dbReference>
<evidence type="ECO:0000256" key="7">
    <source>
        <dbReference type="ARBA" id="ARBA00022593"/>
    </source>
</evidence>
<accession>A0A0C9WX75</accession>
<evidence type="ECO:0000256" key="4">
    <source>
        <dbReference type="ARBA" id="ARBA00008704"/>
    </source>
</evidence>
<dbReference type="PROSITE" id="PS00518">
    <property type="entry name" value="ZF_RING_1"/>
    <property type="match status" value="1"/>
</dbReference>
<evidence type="ECO:0000256" key="13">
    <source>
        <dbReference type="ARBA" id="ARBA00022833"/>
    </source>
</evidence>
<evidence type="ECO:0000256" key="19">
    <source>
        <dbReference type="PROSITE-ProRule" id="PRU00175"/>
    </source>
</evidence>
<keyword evidence="17" id="KW-0576">Peroxisome</keyword>
<dbReference type="GO" id="GO:0016567">
    <property type="term" value="P:protein ubiquitination"/>
    <property type="evidence" value="ECO:0007669"/>
    <property type="project" value="UniProtKB-ARBA"/>
</dbReference>
<feature type="domain" description="RING-type" evidence="20">
    <location>
        <begin position="266"/>
        <end position="304"/>
    </location>
</feature>
<dbReference type="InterPro" id="IPR006845">
    <property type="entry name" value="Pex_N"/>
</dbReference>
<evidence type="ECO:0000256" key="1">
    <source>
        <dbReference type="ARBA" id="ARBA00000900"/>
    </source>
</evidence>
<dbReference type="SUPFAM" id="SSF57850">
    <property type="entry name" value="RING/U-box"/>
    <property type="match status" value="1"/>
</dbReference>
<organism evidence="21 22">
    <name type="scientific">Laccaria amethystina LaAM-08-1</name>
    <dbReference type="NCBI Taxonomy" id="1095629"/>
    <lineage>
        <taxon>Eukaryota</taxon>
        <taxon>Fungi</taxon>
        <taxon>Dikarya</taxon>
        <taxon>Basidiomycota</taxon>
        <taxon>Agaricomycotina</taxon>
        <taxon>Agaricomycetes</taxon>
        <taxon>Agaricomycetidae</taxon>
        <taxon>Agaricales</taxon>
        <taxon>Agaricineae</taxon>
        <taxon>Hydnangiaceae</taxon>
        <taxon>Laccaria</taxon>
    </lineage>
</organism>
<comment type="similarity">
    <text evidence="4">Belongs to the pex2/pex10/pex12 family.</text>
</comment>
<gene>
    <name evidence="21" type="ORF">K443DRAFT_93562</name>
</gene>
<evidence type="ECO:0000256" key="3">
    <source>
        <dbReference type="ARBA" id="ARBA00004906"/>
    </source>
</evidence>
<keyword evidence="9" id="KW-0812">Transmembrane</keyword>
<dbReference type="InterPro" id="IPR017907">
    <property type="entry name" value="Znf_RING_CS"/>
</dbReference>
<dbReference type="GO" id="GO:0008270">
    <property type="term" value="F:zinc ion binding"/>
    <property type="evidence" value="ECO:0007669"/>
    <property type="project" value="UniProtKB-KW"/>
</dbReference>
<dbReference type="EC" id="2.3.2.27" evidence="5"/>
<dbReference type="Gene3D" id="3.30.40.10">
    <property type="entry name" value="Zinc/RING finger domain, C3HC4 (zinc finger)"/>
    <property type="match status" value="1"/>
</dbReference>
<name>A0A0C9WX75_9AGAR</name>
<keyword evidence="12" id="KW-0833">Ubl conjugation pathway</keyword>
<evidence type="ECO:0000256" key="9">
    <source>
        <dbReference type="ARBA" id="ARBA00022692"/>
    </source>
</evidence>
<dbReference type="OrthoDB" id="6270329at2759"/>
<keyword evidence="16" id="KW-0472">Membrane</keyword>
<evidence type="ECO:0000256" key="14">
    <source>
        <dbReference type="ARBA" id="ARBA00022927"/>
    </source>
</evidence>
<evidence type="ECO:0000256" key="11">
    <source>
        <dbReference type="ARBA" id="ARBA00022771"/>
    </source>
</evidence>
<keyword evidence="6" id="KW-0813">Transport</keyword>
<dbReference type="CDD" id="cd16527">
    <property type="entry name" value="RING-HC_PEX10"/>
    <property type="match status" value="1"/>
</dbReference>
<evidence type="ECO:0000256" key="10">
    <source>
        <dbReference type="ARBA" id="ARBA00022723"/>
    </source>
</evidence>
<evidence type="ECO:0000256" key="17">
    <source>
        <dbReference type="ARBA" id="ARBA00023140"/>
    </source>
</evidence>
<comment type="subcellular location">
    <subcellularLocation>
        <location evidence="2">Peroxisome membrane</location>
        <topology evidence="2">Multi-pass membrane protein</topology>
    </subcellularLocation>
</comment>
<dbReference type="GO" id="GO:0005778">
    <property type="term" value="C:peroxisomal membrane"/>
    <property type="evidence" value="ECO:0007669"/>
    <property type="project" value="UniProtKB-SubCell"/>
</dbReference>
<keyword evidence="22" id="KW-1185">Reference proteome</keyword>
<dbReference type="AlphaFoldDB" id="A0A0C9WX75"/>
<dbReference type="HOGENOM" id="CLU_041707_1_1_1"/>
<keyword evidence="7" id="KW-0962">Peroxisome biogenesis</keyword>
<keyword evidence="8" id="KW-0808">Transferase</keyword>
<dbReference type="EMBL" id="KN838571">
    <property type="protein sequence ID" value="KIK04335.1"/>
    <property type="molecule type" value="Genomic_DNA"/>
</dbReference>
<evidence type="ECO:0000256" key="12">
    <source>
        <dbReference type="ARBA" id="ARBA00022786"/>
    </source>
</evidence>
<dbReference type="InterPro" id="IPR001841">
    <property type="entry name" value="Znf_RING"/>
</dbReference>
<keyword evidence="14" id="KW-0653">Protein transport</keyword>
<keyword evidence="10" id="KW-0479">Metal-binding</keyword>
<reference evidence="21 22" key="1">
    <citation type="submission" date="2014-04" db="EMBL/GenBank/DDBJ databases">
        <authorList>
            <consortium name="DOE Joint Genome Institute"/>
            <person name="Kuo A."/>
            <person name="Kohler A."/>
            <person name="Nagy L.G."/>
            <person name="Floudas D."/>
            <person name="Copeland A."/>
            <person name="Barry K.W."/>
            <person name="Cichocki N."/>
            <person name="Veneault-Fourrey C."/>
            <person name="LaButti K."/>
            <person name="Lindquist E.A."/>
            <person name="Lipzen A."/>
            <person name="Lundell T."/>
            <person name="Morin E."/>
            <person name="Murat C."/>
            <person name="Sun H."/>
            <person name="Tunlid A."/>
            <person name="Henrissat B."/>
            <person name="Grigoriev I.V."/>
            <person name="Hibbett D.S."/>
            <person name="Martin F."/>
            <person name="Nordberg H.P."/>
            <person name="Cantor M.N."/>
            <person name="Hua S.X."/>
        </authorList>
    </citation>
    <scope>NUCLEOTIDE SEQUENCE [LARGE SCALE GENOMIC DNA]</scope>
    <source>
        <strain evidence="21 22">LaAM-08-1</strain>
    </source>
</reference>
<evidence type="ECO:0000256" key="2">
    <source>
        <dbReference type="ARBA" id="ARBA00004585"/>
    </source>
</evidence>
<dbReference type="PANTHER" id="PTHR23350:SF0">
    <property type="entry name" value="PEROXISOME BIOGENESIS FACTOR 10"/>
    <property type="match status" value="1"/>
</dbReference>
<dbReference type="GO" id="GO:0061630">
    <property type="term" value="F:ubiquitin protein ligase activity"/>
    <property type="evidence" value="ECO:0007669"/>
    <property type="project" value="UniProtKB-EC"/>
</dbReference>
<protein>
    <recommendedName>
        <fullName evidence="5">RING-type E3 ubiquitin transferase</fullName>
        <ecNumber evidence="5">2.3.2.27</ecNumber>
    </recommendedName>
    <alternativeName>
        <fullName evidence="18">Peroxin-10</fullName>
    </alternativeName>
</protein>
<evidence type="ECO:0000259" key="20">
    <source>
        <dbReference type="PROSITE" id="PS50089"/>
    </source>
</evidence>
<proteinExistence type="inferred from homology"/>
<dbReference type="SMART" id="SM00184">
    <property type="entry name" value="RING"/>
    <property type="match status" value="1"/>
</dbReference>
<keyword evidence="15" id="KW-1133">Transmembrane helix</keyword>
<dbReference type="GO" id="GO:0016562">
    <property type="term" value="P:protein import into peroxisome matrix, receptor recycling"/>
    <property type="evidence" value="ECO:0007669"/>
    <property type="project" value="UniProtKB-ARBA"/>
</dbReference>
<evidence type="ECO:0000313" key="22">
    <source>
        <dbReference type="Proteomes" id="UP000054477"/>
    </source>
</evidence>
<dbReference type="PANTHER" id="PTHR23350">
    <property type="entry name" value="PEROXISOME ASSEMBLY PROTEIN 10"/>
    <property type="match status" value="1"/>
</dbReference>
<evidence type="ECO:0000256" key="8">
    <source>
        <dbReference type="ARBA" id="ARBA00022679"/>
    </source>
</evidence>
<dbReference type="PROSITE" id="PS50089">
    <property type="entry name" value="ZF_RING_2"/>
    <property type="match status" value="1"/>
</dbReference>
<dbReference type="Proteomes" id="UP000054477">
    <property type="component" value="Unassembled WGS sequence"/>
</dbReference>